<evidence type="ECO:0000313" key="2">
    <source>
        <dbReference type="EMBL" id="CAE0710121.1"/>
    </source>
</evidence>
<evidence type="ECO:0000256" key="1">
    <source>
        <dbReference type="SAM" id="SignalP"/>
    </source>
</evidence>
<dbReference type="AlphaFoldDB" id="A0A7S4ABJ6"/>
<dbReference type="EMBL" id="HBIX01003671">
    <property type="protein sequence ID" value="CAE0710121.1"/>
    <property type="molecule type" value="Transcribed_RNA"/>
</dbReference>
<gene>
    <name evidence="2" type="ORF">PAUS00366_LOCUS2841</name>
</gene>
<proteinExistence type="predicted"/>
<feature type="chain" id="PRO_5030555442" evidence="1">
    <location>
        <begin position="33"/>
        <end position="266"/>
    </location>
</feature>
<sequence length="266" mass="29628">MNTMVRNTPNHTAMRLLLSFLVLLCHTKESQGFAVPPVVRQYPLYYHAHHVNFDAAAGITTKLYADRSAGDSSGRPPLLSPPTRPLFPVLKRIAGVNWAGSCRFINEDLMPTSLRLRGGIRFDLPDYDEDDVDEDDDNTVKMNSFIVFPNGKSRQIEMSGKRGSLERPSMKLDSIEGDGPIYTVITELKPDTILINELDKATGRVVMTSSLSLVVDQSAAKSVTELIQVSHEVGSSTTNNKSAIIEGHQVWRFRKTDTLPKEVTWQ</sequence>
<protein>
    <submittedName>
        <fullName evidence="2">Uncharacterized protein</fullName>
    </submittedName>
</protein>
<accession>A0A7S4ABJ6</accession>
<organism evidence="2">
    <name type="scientific">Pseudo-nitzschia australis</name>
    <dbReference type="NCBI Taxonomy" id="44445"/>
    <lineage>
        <taxon>Eukaryota</taxon>
        <taxon>Sar</taxon>
        <taxon>Stramenopiles</taxon>
        <taxon>Ochrophyta</taxon>
        <taxon>Bacillariophyta</taxon>
        <taxon>Bacillariophyceae</taxon>
        <taxon>Bacillariophycidae</taxon>
        <taxon>Bacillariales</taxon>
        <taxon>Bacillariaceae</taxon>
        <taxon>Pseudo-nitzschia</taxon>
    </lineage>
</organism>
<name>A0A7S4ABJ6_9STRA</name>
<reference evidence="2" key="1">
    <citation type="submission" date="2021-01" db="EMBL/GenBank/DDBJ databases">
        <authorList>
            <person name="Corre E."/>
            <person name="Pelletier E."/>
            <person name="Niang G."/>
            <person name="Scheremetjew M."/>
            <person name="Finn R."/>
            <person name="Kale V."/>
            <person name="Holt S."/>
            <person name="Cochrane G."/>
            <person name="Meng A."/>
            <person name="Brown T."/>
            <person name="Cohen L."/>
        </authorList>
    </citation>
    <scope>NUCLEOTIDE SEQUENCE</scope>
    <source>
        <strain evidence="2">10249 10 AB</strain>
    </source>
</reference>
<feature type="signal peptide" evidence="1">
    <location>
        <begin position="1"/>
        <end position="32"/>
    </location>
</feature>
<keyword evidence="1" id="KW-0732">Signal</keyword>